<dbReference type="RefSeq" id="WP_195692178.1">
    <property type="nucleotide sequence ID" value="NZ_CP064760.1"/>
</dbReference>
<organism evidence="2 3">
    <name type="scientific">Microbacterium schleiferi</name>
    <dbReference type="NCBI Taxonomy" id="69362"/>
    <lineage>
        <taxon>Bacteria</taxon>
        <taxon>Bacillati</taxon>
        <taxon>Actinomycetota</taxon>
        <taxon>Actinomycetes</taxon>
        <taxon>Micrococcales</taxon>
        <taxon>Microbacteriaceae</taxon>
        <taxon>Microbacterium</taxon>
    </lineage>
</organism>
<proteinExistence type="predicted"/>
<dbReference type="EMBL" id="CP064760">
    <property type="protein sequence ID" value="QPE04087.1"/>
    <property type="molecule type" value="Genomic_DNA"/>
</dbReference>
<dbReference type="AlphaFoldDB" id="A0A7S8RGZ9"/>
<gene>
    <name evidence="2" type="ORF">IT882_12855</name>
</gene>
<dbReference type="Proteomes" id="UP000594480">
    <property type="component" value="Chromosome"/>
</dbReference>
<protein>
    <submittedName>
        <fullName evidence="2">Uncharacterized protein</fullName>
    </submittedName>
</protein>
<reference evidence="2 3" key="1">
    <citation type="submission" date="2020-11" db="EMBL/GenBank/DDBJ databases">
        <title>Amino acid is mineralized and recycled by bacteria in oceanic microbiome.</title>
        <authorList>
            <person name="Zheng L.Y."/>
        </authorList>
    </citation>
    <scope>NUCLEOTIDE SEQUENCE [LARGE SCALE GENOMIC DNA]</scope>
    <source>
        <strain evidence="2 3">A32-1</strain>
    </source>
</reference>
<evidence type="ECO:0000313" key="2">
    <source>
        <dbReference type="EMBL" id="QPE04087.1"/>
    </source>
</evidence>
<accession>A0A7S8RGZ9</accession>
<keyword evidence="1" id="KW-1133">Transmembrane helix</keyword>
<keyword evidence="1" id="KW-0812">Transmembrane</keyword>
<feature type="transmembrane region" description="Helical" evidence="1">
    <location>
        <begin position="86"/>
        <end position="108"/>
    </location>
</feature>
<evidence type="ECO:0000313" key="3">
    <source>
        <dbReference type="Proteomes" id="UP000594480"/>
    </source>
</evidence>
<keyword evidence="1" id="KW-0472">Membrane</keyword>
<evidence type="ECO:0000256" key="1">
    <source>
        <dbReference type="SAM" id="Phobius"/>
    </source>
</evidence>
<dbReference type="KEGG" id="msf:IT882_12855"/>
<sequence>MTESVSPASPPAPATRRIPILGIIAFAVAMVALLPSLGVFLYGFLPDMSAAWWLLILTLPFAILVGAIALVLGIIALILDIRARRVLAWSIVSVILSLILVVAPLWLITGGFTAGDYLASY</sequence>
<keyword evidence="3" id="KW-1185">Reference proteome</keyword>
<feature type="transmembrane region" description="Helical" evidence="1">
    <location>
        <begin position="51"/>
        <end position="79"/>
    </location>
</feature>
<name>A0A7S8RGZ9_9MICO</name>
<feature type="transmembrane region" description="Helical" evidence="1">
    <location>
        <begin position="20"/>
        <end position="45"/>
    </location>
</feature>